<proteinExistence type="predicted"/>
<dbReference type="EMBL" id="QSDG01000014">
    <property type="protein sequence ID" value="RGY67432.1"/>
    <property type="molecule type" value="Genomic_DNA"/>
</dbReference>
<reference evidence="5 6" key="1">
    <citation type="submission" date="2018-08" db="EMBL/GenBank/DDBJ databases">
        <title>A genome reference for cultivated species of the human gut microbiota.</title>
        <authorList>
            <person name="Zou Y."/>
            <person name="Xue W."/>
            <person name="Luo G."/>
        </authorList>
    </citation>
    <scope>NUCLEOTIDE SEQUENCE [LARGE SCALE GENOMIC DNA]</scope>
    <source>
        <strain evidence="5 6">OF01-1</strain>
    </source>
</reference>
<dbReference type="GO" id="GO:0004315">
    <property type="term" value="F:3-oxoacyl-[acyl-carrier-protein] synthase activity"/>
    <property type="evidence" value="ECO:0007669"/>
    <property type="project" value="InterPro"/>
</dbReference>
<evidence type="ECO:0000259" key="3">
    <source>
        <dbReference type="Pfam" id="PF08541"/>
    </source>
</evidence>
<dbReference type="PANTHER" id="PTHR34069">
    <property type="entry name" value="3-OXOACYL-[ACYL-CARRIER-PROTEIN] SYNTHASE 3"/>
    <property type="match status" value="1"/>
</dbReference>
<dbReference type="Pfam" id="PF08541">
    <property type="entry name" value="ACP_syn_III_C"/>
    <property type="match status" value="1"/>
</dbReference>
<dbReference type="Proteomes" id="UP000284614">
    <property type="component" value="Unassembled WGS sequence"/>
</dbReference>
<feature type="domain" description="Beta-ketoacyl-[acyl-carrier-protein] synthase III C-terminal" evidence="3">
    <location>
        <begin position="250"/>
        <end position="338"/>
    </location>
</feature>
<dbReference type="RefSeq" id="WP_005821901.1">
    <property type="nucleotide sequence ID" value="NZ_JAGJHH010000032.1"/>
</dbReference>
<dbReference type="AlphaFoldDB" id="A0A413JVM3"/>
<organism evidence="5 6">
    <name type="scientific">Bacteroides fragilis</name>
    <dbReference type="NCBI Taxonomy" id="817"/>
    <lineage>
        <taxon>Bacteria</taxon>
        <taxon>Pseudomonadati</taxon>
        <taxon>Bacteroidota</taxon>
        <taxon>Bacteroidia</taxon>
        <taxon>Bacteroidales</taxon>
        <taxon>Bacteroidaceae</taxon>
        <taxon>Bacteroides</taxon>
    </lineage>
</organism>
<dbReference type="PANTHER" id="PTHR34069:SF2">
    <property type="entry name" value="BETA-KETOACYL-[ACYL-CARRIER-PROTEIN] SYNTHASE III"/>
    <property type="match status" value="1"/>
</dbReference>
<keyword evidence="1" id="KW-0808">Transferase</keyword>
<sequence length="340" mass="37693">MQAYLNHLSIYLPQEIRTNADISREHPEWSVEKISAKVGIETRHLAASEETACDMACKAGKQLFDDYKIDKGTIDYVILCTQSPDYRLPSSACILQDQLGLPKSCGAFDYNLGCSGYIYGLGLAKGLIISEQANRVLLLTAETYSKYLSPKDKGNKTIFGDAATASLISSELTNRGVNYSIEKLSYGTDGSGAASLIIRNGGSRHPQCVAEDVYDEEGNFIYNPNYLYMDGKSIFNFTAFEVPQLVRENLKKNKLQITDIDLVIFHQANEYMLNTVRKRCRIEAEKFFVDIQDVGNTVSNSIPIAIKKAEENGRLKNVKKMLLSGFGVGLSMGTVVLTKQ</sequence>
<gene>
    <name evidence="5" type="ORF">DXA27_15160</name>
</gene>
<accession>A0A413JVM3</accession>
<evidence type="ECO:0000313" key="5">
    <source>
        <dbReference type="EMBL" id="RGY67432.1"/>
    </source>
</evidence>
<dbReference type="SUPFAM" id="SSF53901">
    <property type="entry name" value="Thiolase-like"/>
    <property type="match status" value="1"/>
</dbReference>
<dbReference type="InterPro" id="IPR013751">
    <property type="entry name" value="ACP_syn_III_N"/>
</dbReference>
<protein>
    <submittedName>
        <fullName evidence="5">Ketoacyl-ACP synthase III</fullName>
    </submittedName>
</protein>
<dbReference type="Gene3D" id="3.40.47.10">
    <property type="match status" value="1"/>
</dbReference>
<dbReference type="GO" id="GO:0044550">
    <property type="term" value="P:secondary metabolite biosynthetic process"/>
    <property type="evidence" value="ECO:0007669"/>
    <property type="project" value="TreeGrafter"/>
</dbReference>
<dbReference type="GO" id="GO:0006633">
    <property type="term" value="P:fatty acid biosynthetic process"/>
    <property type="evidence" value="ECO:0007669"/>
    <property type="project" value="InterPro"/>
</dbReference>
<comment type="caution">
    <text evidence="5">The sequence shown here is derived from an EMBL/GenBank/DDBJ whole genome shotgun (WGS) entry which is preliminary data.</text>
</comment>
<feature type="domain" description="Beta-ketoacyl-[acyl-carrier-protein] synthase III N-terminal" evidence="4">
    <location>
        <begin position="108"/>
        <end position="189"/>
    </location>
</feature>
<evidence type="ECO:0000259" key="4">
    <source>
        <dbReference type="Pfam" id="PF08545"/>
    </source>
</evidence>
<name>A0A413JVM3_BACFG</name>
<dbReference type="NCBIfam" id="NF006829">
    <property type="entry name" value="PRK09352.1"/>
    <property type="match status" value="1"/>
</dbReference>
<evidence type="ECO:0000313" key="6">
    <source>
        <dbReference type="Proteomes" id="UP000284614"/>
    </source>
</evidence>
<evidence type="ECO:0000256" key="2">
    <source>
        <dbReference type="ARBA" id="ARBA00023315"/>
    </source>
</evidence>
<dbReference type="InterPro" id="IPR016039">
    <property type="entry name" value="Thiolase-like"/>
</dbReference>
<dbReference type="InterPro" id="IPR013747">
    <property type="entry name" value="ACP_syn_III_C"/>
</dbReference>
<keyword evidence="2" id="KW-0012">Acyltransferase</keyword>
<dbReference type="Pfam" id="PF08545">
    <property type="entry name" value="ACP_syn_III"/>
    <property type="match status" value="1"/>
</dbReference>
<evidence type="ECO:0000256" key="1">
    <source>
        <dbReference type="ARBA" id="ARBA00022679"/>
    </source>
</evidence>
<dbReference type="CDD" id="cd00830">
    <property type="entry name" value="KAS_III"/>
    <property type="match status" value="1"/>
</dbReference>